<evidence type="ECO:0000313" key="2">
    <source>
        <dbReference type="Proteomes" id="UP000242254"/>
    </source>
</evidence>
<keyword evidence="2" id="KW-1185">Reference proteome</keyword>
<proteinExistence type="predicted"/>
<dbReference type="Proteomes" id="UP000242254">
    <property type="component" value="Unassembled WGS sequence"/>
</dbReference>
<gene>
    <name evidence="1" type="ORF">RHIMIDRAFT_126932</name>
</gene>
<dbReference type="GeneID" id="35436474"/>
<dbReference type="AlphaFoldDB" id="A0A2G4SW37"/>
<reference evidence="1 2" key="1">
    <citation type="journal article" date="2016" name="Proc. Natl. Acad. Sci. U.S.A.">
        <title>Lipid metabolic changes in an early divergent fungus govern the establishment of a mutualistic symbiosis with endobacteria.</title>
        <authorList>
            <person name="Lastovetsky O.A."/>
            <person name="Gaspar M.L."/>
            <person name="Mondo S.J."/>
            <person name="LaButti K.M."/>
            <person name="Sandor L."/>
            <person name="Grigoriev I.V."/>
            <person name="Henry S.A."/>
            <person name="Pawlowska T.E."/>
        </authorList>
    </citation>
    <scope>NUCLEOTIDE SEQUENCE [LARGE SCALE GENOMIC DNA]</scope>
    <source>
        <strain evidence="1 2">ATCC 52813</strain>
    </source>
</reference>
<protein>
    <submittedName>
        <fullName evidence="1">Uncharacterized protein</fullName>
    </submittedName>
</protein>
<dbReference type="EMBL" id="KZ303848">
    <property type="protein sequence ID" value="PHZ12965.1"/>
    <property type="molecule type" value="Genomic_DNA"/>
</dbReference>
<evidence type="ECO:0000313" key="1">
    <source>
        <dbReference type="EMBL" id="PHZ12965.1"/>
    </source>
</evidence>
<accession>A0A2G4SW37</accession>
<name>A0A2G4SW37_RHIZD</name>
<sequence>MNHREGNRASFFVKLCLKVNANRQNGPRTSIKDLIHFGEVVSYLRYTFPDGNSRLLTLIKMFDVKTNRDCLWSYKIKVINVGEIVSPLAVHLICY</sequence>
<organism evidence="1 2">
    <name type="scientific">Rhizopus microsporus ATCC 52813</name>
    <dbReference type="NCBI Taxonomy" id="1340429"/>
    <lineage>
        <taxon>Eukaryota</taxon>
        <taxon>Fungi</taxon>
        <taxon>Fungi incertae sedis</taxon>
        <taxon>Mucoromycota</taxon>
        <taxon>Mucoromycotina</taxon>
        <taxon>Mucoromycetes</taxon>
        <taxon>Mucorales</taxon>
        <taxon>Mucorineae</taxon>
        <taxon>Rhizopodaceae</taxon>
        <taxon>Rhizopus</taxon>
    </lineage>
</organism>
<dbReference type="RefSeq" id="XP_023466673.1">
    <property type="nucleotide sequence ID" value="XM_023605484.1"/>
</dbReference>